<proteinExistence type="predicted"/>
<accession>A0ABD3N785</accession>
<evidence type="ECO:0000313" key="2">
    <source>
        <dbReference type="EMBL" id="KAL3771737.1"/>
    </source>
</evidence>
<feature type="region of interest" description="Disordered" evidence="1">
    <location>
        <begin position="22"/>
        <end position="48"/>
    </location>
</feature>
<name>A0ABD3N785_9STRA</name>
<dbReference type="AlphaFoldDB" id="A0ABD3N785"/>
<evidence type="ECO:0000256" key="1">
    <source>
        <dbReference type="SAM" id="MobiDB-lite"/>
    </source>
</evidence>
<reference evidence="2 3" key="1">
    <citation type="submission" date="2024-10" db="EMBL/GenBank/DDBJ databases">
        <title>Updated reference genomes for cyclostephanoid diatoms.</title>
        <authorList>
            <person name="Roberts W.R."/>
            <person name="Alverson A.J."/>
        </authorList>
    </citation>
    <scope>NUCLEOTIDE SEQUENCE [LARGE SCALE GENOMIC DNA]</scope>
    <source>
        <strain evidence="2 3">AJA232-27</strain>
    </source>
</reference>
<keyword evidence="3" id="KW-1185">Reference proteome</keyword>
<evidence type="ECO:0000313" key="3">
    <source>
        <dbReference type="Proteomes" id="UP001530293"/>
    </source>
</evidence>
<sequence length="109" mass="11594">MAATIAAKASCLPYPYVDDDDDDDIDMVHDAATNTPMSSTPPSPGAPTPLLSILNVVVDHVMMSPSPLEPKEFEHLEAEAMNGQQKQQKHLHLQPDECSGFGEGHVGGG</sequence>
<organism evidence="2 3">
    <name type="scientific">Discostella pseudostelligera</name>
    <dbReference type="NCBI Taxonomy" id="259834"/>
    <lineage>
        <taxon>Eukaryota</taxon>
        <taxon>Sar</taxon>
        <taxon>Stramenopiles</taxon>
        <taxon>Ochrophyta</taxon>
        <taxon>Bacillariophyta</taxon>
        <taxon>Coscinodiscophyceae</taxon>
        <taxon>Thalassiosirophycidae</taxon>
        <taxon>Stephanodiscales</taxon>
        <taxon>Stephanodiscaceae</taxon>
        <taxon>Discostella</taxon>
    </lineage>
</organism>
<dbReference type="EMBL" id="JALLBG020000021">
    <property type="protein sequence ID" value="KAL3771737.1"/>
    <property type="molecule type" value="Genomic_DNA"/>
</dbReference>
<protein>
    <submittedName>
        <fullName evidence="2">Uncharacterized protein</fullName>
    </submittedName>
</protein>
<dbReference type="Proteomes" id="UP001530293">
    <property type="component" value="Unassembled WGS sequence"/>
</dbReference>
<feature type="region of interest" description="Disordered" evidence="1">
    <location>
        <begin position="78"/>
        <end position="109"/>
    </location>
</feature>
<comment type="caution">
    <text evidence="2">The sequence shown here is derived from an EMBL/GenBank/DDBJ whole genome shotgun (WGS) entry which is preliminary data.</text>
</comment>
<gene>
    <name evidence="2" type="ORF">ACHAWU_010048</name>
</gene>